<reference evidence="4 7" key="3">
    <citation type="submission" date="2023-12" db="EMBL/GenBank/DDBJ databases">
        <authorList>
            <person name="Easwaran N."/>
            <person name="Lazarus H.P.S."/>
        </authorList>
    </citation>
    <scope>NUCLEOTIDE SEQUENCE [LARGE SCALE GENOMIC DNA]</scope>
    <source>
        <strain evidence="4 7">VIT-2023</strain>
    </source>
</reference>
<dbReference type="RefSeq" id="WP_023468199.1">
    <property type="nucleotide sequence ID" value="NZ_FMYN01000006.1"/>
</dbReference>
<protein>
    <submittedName>
        <fullName evidence="2">Uncharacterized protein</fullName>
    </submittedName>
</protein>
<organism evidence="2 5">
    <name type="scientific">Exiguobacterium indicum</name>
    <dbReference type="NCBI Taxonomy" id="296995"/>
    <lineage>
        <taxon>Bacteria</taxon>
        <taxon>Bacillati</taxon>
        <taxon>Bacillota</taxon>
        <taxon>Bacilli</taxon>
        <taxon>Bacillales</taxon>
        <taxon>Bacillales Family XII. Incertae Sedis</taxon>
        <taxon>Exiguobacterium</taxon>
    </lineage>
</organism>
<evidence type="ECO:0000313" key="2">
    <source>
        <dbReference type="EMBL" id="KSU47860.1"/>
    </source>
</evidence>
<evidence type="ECO:0000313" key="7">
    <source>
        <dbReference type="Proteomes" id="UP001387110"/>
    </source>
</evidence>
<evidence type="ECO:0000313" key="4">
    <source>
        <dbReference type="EMBL" id="MEI4460816.1"/>
    </source>
</evidence>
<dbReference type="GeneID" id="90836611"/>
<keyword evidence="1" id="KW-0812">Transmembrane</keyword>
<dbReference type="Proteomes" id="UP000053797">
    <property type="component" value="Unassembled WGS sequence"/>
</dbReference>
<evidence type="ECO:0000313" key="5">
    <source>
        <dbReference type="Proteomes" id="UP000053797"/>
    </source>
</evidence>
<evidence type="ECO:0000256" key="1">
    <source>
        <dbReference type="SAM" id="Phobius"/>
    </source>
</evidence>
<dbReference type="OrthoDB" id="2991072at2"/>
<feature type="transmembrane region" description="Helical" evidence="1">
    <location>
        <begin position="7"/>
        <end position="26"/>
    </location>
</feature>
<sequence length="64" mass="7415">MSKYHLSSIRLVLIVVITSSILYFGFDWELGYGIIWLIGLVGFTIYRNFEAARNEKIEAQTKND</sequence>
<reference evidence="2 5" key="1">
    <citation type="journal article" date="2015" name="Int. J. Syst. Evol. Microbiol.">
        <title>Exiguobacterium enclense sp. nov., isolated from sediment.</title>
        <authorList>
            <person name="Dastager S.G."/>
            <person name="Mawlankar R."/>
            <person name="Sonalkar V.V."/>
            <person name="Thorat M.N."/>
            <person name="Mual P."/>
            <person name="Verma A."/>
            <person name="Krishnamurthi S."/>
            <person name="Tang S.K."/>
            <person name="Li W.J."/>
        </authorList>
    </citation>
    <scope>NUCLEOTIDE SEQUENCE [LARGE SCALE GENOMIC DNA]</scope>
    <source>
        <strain evidence="2 5">NIO-1109</strain>
    </source>
</reference>
<dbReference type="Proteomes" id="UP000072605">
    <property type="component" value="Unassembled WGS sequence"/>
</dbReference>
<proteinExistence type="predicted"/>
<gene>
    <name evidence="2" type="ORF">AS033_14455</name>
    <name evidence="3" type="ORF">RSA11_06995</name>
    <name evidence="4" type="ORF">SZL87_00120</name>
</gene>
<reference evidence="3 6" key="2">
    <citation type="journal article" date="2016" name="Front. Microbiol.">
        <title>Genomic Resource of Rice Seed Associated Bacteria.</title>
        <authorList>
            <person name="Midha S."/>
            <person name="Bansal K."/>
            <person name="Sharma S."/>
            <person name="Kumar N."/>
            <person name="Patil P.P."/>
            <person name="Chaudhry V."/>
            <person name="Patil P.B."/>
        </authorList>
    </citation>
    <scope>NUCLEOTIDE SEQUENCE [LARGE SCALE GENOMIC DNA]</scope>
    <source>
        <strain evidence="3 6">RSA11</strain>
    </source>
</reference>
<evidence type="ECO:0000313" key="3">
    <source>
        <dbReference type="EMBL" id="KTR27026.1"/>
    </source>
</evidence>
<keyword evidence="1" id="KW-1133">Transmembrane helix</keyword>
<name>A0A0V8GC51_9BACL</name>
<dbReference type="AlphaFoldDB" id="A0A0V8GC51"/>
<comment type="caution">
    <text evidence="2">The sequence shown here is derived from an EMBL/GenBank/DDBJ whole genome shotgun (WGS) entry which is preliminary data.</text>
</comment>
<dbReference type="EMBL" id="JBAWKY010000001">
    <property type="protein sequence ID" value="MEI4460816.1"/>
    <property type="molecule type" value="Genomic_DNA"/>
</dbReference>
<accession>A0A0V8GC51</accession>
<dbReference type="Proteomes" id="UP001387110">
    <property type="component" value="Unassembled WGS sequence"/>
</dbReference>
<keyword evidence="1" id="KW-0472">Membrane</keyword>
<keyword evidence="7" id="KW-1185">Reference proteome</keyword>
<evidence type="ECO:0000313" key="6">
    <source>
        <dbReference type="Proteomes" id="UP000072605"/>
    </source>
</evidence>
<dbReference type="EMBL" id="LDQV01000018">
    <property type="protein sequence ID" value="KTR27026.1"/>
    <property type="molecule type" value="Genomic_DNA"/>
</dbReference>
<feature type="transmembrane region" description="Helical" evidence="1">
    <location>
        <begin position="32"/>
        <end position="49"/>
    </location>
</feature>
<dbReference type="EMBL" id="LNQL01000006">
    <property type="protein sequence ID" value="KSU47860.1"/>
    <property type="molecule type" value="Genomic_DNA"/>
</dbReference>